<feature type="domain" description="Gfo/Idh/MocA-like oxidoreductase N-terminal" evidence="2">
    <location>
        <begin position="5"/>
        <end position="123"/>
    </location>
</feature>
<dbReference type="PANTHER" id="PTHR43377">
    <property type="entry name" value="BILIVERDIN REDUCTASE A"/>
    <property type="match status" value="1"/>
</dbReference>
<dbReference type="OrthoDB" id="9815825at2"/>
<dbReference type="KEGG" id="lcre:Pla8534_11680"/>
<dbReference type="GO" id="GO:0000166">
    <property type="term" value="F:nucleotide binding"/>
    <property type="evidence" value="ECO:0007669"/>
    <property type="project" value="InterPro"/>
</dbReference>
<feature type="region of interest" description="Disordered" evidence="1">
    <location>
        <begin position="340"/>
        <end position="385"/>
    </location>
</feature>
<keyword evidence="5" id="KW-1185">Reference proteome</keyword>
<dbReference type="EC" id="1.1.1.312" evidence="4"/>
<protein>
    <submittedName>
        <fullName evidence="4">Dehydrogenase</fullName>
        <ecNumber evidence="4">1.1.1.312</ecNumber>
    </submittedName>
</protein>
<dbReference type="RefSeq" id="WP_145050151.1">
    <property type="nucleotide sequence ID" value="NZ_CP036433.1"/>
</dbReference>
<evidence type="ECO:0000313" key="4">
    <source>
        <dbReference type="EMBL" id="QDU93388.1"/>
    </source>
</evidence>
<dbReference type="Gene3D" id="3.30.360.10">
    <property type="entry name" value="Dihydrodipicolinate Reductase, domain 2"/>
    <property type="match status" value="1"/>
</dbReference>
<feature type="domain" description="GFO/IDH/MocA-like oxidoreductase" evidence="3">
    <location>
        <begin position="149"/>
        <end position="232"/>
    </location>
</feature>
<dbReference type="InterPro" id="IPR051450">
    <property type="entry name" value="Gfo/Idh/MocA_Oxidoreductases"/>
</dbReference>
<evidence type="ECO:0000259" key="3">
    <source>
        <dbReference type="Pfam" id="PF22725"/>
    </source>
</evidence>
<proteinExistence type="predicted"/>
<dbReference type="Pfam" id="PF22725">
    <property type="entry name" value="GFO_IDH_MocA_C3"/>
    <property type="match status" value="1"/>
</dbReference>
<gene>
    <name evidence="4" type="ORF">Pla8534_11680</name>
</gene>
<dbReference type="AlphaFoldDB" id="A0A518DNG7"/>
<reference evidence="4 5" key="1">
    <citation type="submission" date="2019-02" db="EMBL/GenBank/DDBJ databases">
        <title>Deep-cultivation of Planctomycetes and their phenomic and genomic characterization uncovers novel biology.</title>
        <authorList>
            <person name="Wiegand S."/>
            <person name="Jogler M."/>
            <person name="Boedeker C."/>
            <person name="Pinto D."/>
            <person name="Vollmers J."/>
            <person name="Rivas-Marin E."/>
            <person name="Kohn T."/>
            <person name="Peeters S.H."/>
            <person name="Heuer A."/>
            <person name="Rast P."/>
            <person name="Oberbeckmann S."/>
            <person name="Bunk B."/>
            <person name="Jeske O."/>
            <person name="Meyerdierks A."/>
            <person name="Storesund J.E."/>
            <person name="Kallscheuer N."/>
            <person name="Luecker S."/>
            <person name="Lage O.M."/>
            <person name="Pohl T."/>
            <person name="Merkel B.J."/>
            <person name="Hornburger P."/>
            <person name="Mueller R.-W."/>
            <person name="Bruemmer F."/>
            <person name="Labrenz M."/>
            <person name="Spormann A.M."/>
            <person name="Op den Camp H."/>
            <person name="Overmann J."/>
            <person name="Amann R."/>
            <person name="Jetten M.S.M."/>
            <person name="Mascher T."/>
            <person name="Medema M.H."/>
            <person name="Devos D.P."/>
            <person name="Kaster A.-K."/>
            <person name="Ovreas L."/>
            <person name="Rohde M."/>
            <person name="Galperin M.Y."/>
            <person name="Jogler C."/>
        </authorList>
    </citation>
    <scope>NUCLEOTIDE SEQUENCE [LARGE SCALE GENOMIC DNA]</scope>
    <source>
        <strain evidence="4 5">Pla85_3_4</strain>
    </source>
</reference>
<dbReference type="InterPro" id="IPR055170">
    <property type="entry name" value="GFO_IDH_MocA-like_dom"/>
</dbReference>
<sequence>MKPLRLAVIGAGHLGRIHARLLKQLEEVEDVQLVAIVDPVEANRTAVAAEFGAMPLASHEELYSLVDAAVLAAPTNLHYPLGIDLLNHGLHLLIEKPLAPNTEEADLLVKQAKAKRRVLQVGHVERFNPALAVVQPYVARPKFIEAARASTYTFRSIDVGVVLDLMIHDIDVVLSLVRSKVVQVQALGLAVFGPHEDIAHARLTFENGCVANLSASRCSFEPTRKMSIYAEAAYAQVDFGACQAKIVRPSEELLSRLFDVQGSSPELQADVRENLFSTYLPLEEIQVERGNAILDELTDFLTSIRSRRSPVVCGSQGRDAVAVAERVLAKIAAHRWTGAQEGPVGPLATPASSVLRGPEWAKVDEQTPAPAAPPVAPTPARRKAS</sequence>
<dbReference type="Proteomes" id="UP000317648">
    <property type="component" value="Chromosome"/>
</dbReference>
<dbReference type="PANTHER" id="PTHR43377:SF1">
    <property type="entry name" value="BILIVERDIN REDUCTASE A"/>
    <property type="match status" value="1"/>
</dbReference>
<dbReference type="Gene3D" id="3.40.50.720">
    <property type="entry name" value="NAD(P)-binding Rossmann-like Domain"/>
    <property type="match status" value="1"/>
</dbReference>
<accession>A0A518DNG7</accession>
<dbReference type="GO" id="GO:0050606">
    <property type="term" value="F:4-carboxy-2-hydroxymuconate semialdehyde hemiacetal dehydrogenase activity"/>
    <property type="evidence" value="ECO:0007669"/>
    <property type="project" value="UniProtKB-EC"/>
</dbReference>
<evidence type="ECO:0000313" key="5">
    <source>
        <dbReference type="Proteomes" id="UP000317648"/>
    </source>
</evidence>
<dbReference type="InterPro" id="IPR000683">
    <property type="entry name" value="Gfo/Idh/MocA-like_OxRdtase_N"/>
</dbReference>
<keyword evidence="4" id="KW-0560">Oxidoreductase</keyword>
<name>A0A518DNG7_9BACT</name>
<evidence type="ECO:0000259" key="2">
    <source>
        <dbReference type="Pfam" id="PF01408"/>
    </source>
</evidence>
<dbReference type="InterPro" id="IPR036291">
    <property type="entry name" value="NAD(P)-bd_dom_sf"/>
</dbReference>
<dbReference type="SUPFAM" id="SSF51735">
    <property type="entry name" value="NAD(P)-binding Rossmann-fold domains"/>
    <property type="match status" value="1"/>
</dbReference>
<organism evidence="4 5">
    <name type="scientific">Lignipirellula cremea</name>
    <dbReference type="NCBI Taxonomy" id="2528010"/>
    <lineage>
        <taxon>Bacteria</taxon>
        <taxon>Pseudomonadati</taxon>
        <taxon>Planctomycetota</taxon>
        <taxon>Planctomycetia</taxon>
        <taxon>Pirellulales</taxon>
        <taxon>Pirellulaceae</taxon>
        <taxon>Lignipirellula</taxon>
    </lineage>
</organism>
<dbReference type="Pfam" id="PF01408">
    <property type="entry name" value="GFO_IDH_MocA"/>
    <property type="match status" value="1"/>
</dbReference>
<dbReference type="SUPFAM" id="SSF55347">
    <property type="entry name" value="Glyceraldehyde-3-phosphate dehydrogenase-like, C-terminal domain"/>
    <property type="match status" value="1"/>
</dbReference>
<evidence type="ECO:0000256" key="1">
    <source>
        <dbReference type="SAM" id="MobiDB-lite"/>
    </source>
</evidence>
<dbReference type="EMBL" id="CP036433">
    <property type="protein sequence ID" value="QDU93388.1"/>
    <property type="molecule type" value="Genomic_DNA"/>
</dbReference>